<dbReference type="EMBL" id="GBXM01002952">
    <property type="protein sequence ID" value="JAI05626.1"/>
    <property type="molecule type" value="Transcribed_RNA"/>
</dbReference>
<reference evidence="1" key="2">
    <citation type="journal article" date="2015" name="Fish Shellfish Immunol.">
        <title>Early steps in the European eel (Anguilla anguilla)-Vibrio vulnificus interaction in the gills: Role of the RtxA13 toxin.</title>
        <authorList>
            <person name="Callol A."/>
            <person name="Pajuelo D."/>
            <person name="Ebbesson L."/>
            <person name="Teles M."/>
            <person name="MacKenzie S."/>
            <person name="Amaro C."/>
        </authorList>
    </citation>
    <scope>NUCLEOTIDE SEQUENCE</scope>
</reference>
<accession>A0A0E9VPE3</accession>
<dbReference type="EMBL" id="GBXM01094204">
    <property type="protein sequence ID" value="JAH14373.1"/>
    <property type="molecule type" value="Transcribed_RNA"/>
</dbReference>
<protein>
    <submittedName>
        <fullName evidence="1">Uncharacterized protein</fullName>
    </submittedName>
</protein>
<evidence type="ECO:0000313" key="1">
    <source>
        <dbReference type="EMBL" id="JAH79225.1"/>
    </source>
</evidence>
<reference evidence="1" key="1">
    <citation type="submission" date="2014-11" db="EMBL/GenBank/DDBJ databases">
        <authorList>
            <person name="Amaro Gonzalez C."/>
        </authorList>
    </citation>
    <scope>NUCLEOTIDE SEQUENCE</scope>
</reference>
<proteinExistence type="predicted"/>
<name>A0A0E9VPE3_ANGAN</name>
<dbReference type="EMBL" id="GBXM01029352">
    <property type="protein sequence ID" value="JAH79225.1"/>
    <property type="molecule type" value="Transcribed_RNA"/>
</dbReference>
<organism evidence="1">
    <name type="scientific">Anguilla anguilla</name>
    <name type="common">European freshwater eel</name>
    <name type="synonym">Muraena anguilla</name>
    <dbReference type="NCBI Taxonomy" id="7936"/>
    <lineage>
        <taxon>Eukaryota</taxon>
        <taxon>Metazoa</taxon>
        <taxon>Chordata</taxon>
        <taxon>Craniata</taxon>
        <taxon>Vertebrata</taxon>
        <taxon>Euteleostomi</taxon>
        <taxon>Actinopterygii</taxon>
        <taxon>Neopterygii</taxon>
        <taxon>Teleostei</taxon>
        <taxon>Anguilliformes</taxon>
        <taxon>Anguillidae</taxon>
        <taxon>Anguilla</taxon>
    </lineage>
</organism>
<sequence length="28" mass="3298">MNILMKRTFGGLISFEYILTNHGDINIW</sequence>
<dbReference type="EMBL" id="GBXM01039667">
    <property type="protein sequence ID" value="JAH68910.1"/>
    <property type="molecule type" value="Transcribed_RNA"/>
</dbReference>
<dbReference type="AlphaFoldDB" id="A0A0E9VPE3"/>